<name>A0ABS4RTF5_PAEXY</name>
<proteinExistence type="predicted"/>
<keyword evidence="1" id="KW-1133">Transmembrane helix</keyword>
<accession>A0ABS4RTF5</accession>
<keyword evidence="1" id="KW-0812">Transmembrane</keyword>
<organism evidence="2 3">
    <name type="scientific">Paenibacillus xylanexedens</name>
    <dbReference type="NCBI Taxonomy" id="528191"/>
    <lineage>
        <taxon>Bacteria</taxon>
        <taxon>Bacillati</taxon>
        <taxon>Bacillota</taxon>
        <taxon>Bacilli</taxon>
        <taxon>Bacillales</taxon>
        <taxon>Paenibacillaceae</taxon>
        <taxon>Paenibacillus</taxon>
    </lineage>
</organism>
<evidence type="ECO:0000313" key="3">
    <source>
        <dbReference type="Proteomes" id="UP000810207"/>
    </source>
</evidence>
<reference evidence="2 3" key="1">
    <citation type="submission" date="2021-03" db="EMBL/GenBank/DDBJ databases">
        <title>Genomic Encyclopedia of Type Strains, Phase IV (KMG-IV): sequencing the most valuable type-strain genomes for metagenomic binning, comparative biology and taxonomic classification.</title>
        <authorList>
            <person name="Goeker M."/>
        </authorList>
    </citation>
    <scope>NUCLEOTIDE SEQUENCE [LARGE SCALE GENOMIC DNA]</scope>
    <source>
        <strain evidence="2 3">DSM 21292</strain>
    </source>
</reference>
<gene>
    <name evidence="2" type="ORF">J2Z28_002803</name>
</gene>
<feature type="transmembrane region" description="Helical" evidence="1">
    <location>
        <begin position="23"/>
        <end position="45"/>
    </location>
</feature>
<dbReference type="EMBL" id="JAGIKV010000009">
    <property type="protein sequence ID" value="MBP2246172.1"/>
    <property type="molecule type" value="Genomic_DNA"/>
</dbReference>
<comment type="caution">
    <text evidence="2">The sequence shown here is derived from an EMBL/GenBank/DDBJ whole genome shotgun (WGS) entry which is preliminary data.</text>
</comment>
<dbReference type="Proteomes" id="UP000810207">
    <property type="component" value="Unassembled WGS sequence"/>
</dbReference>
<evidence type="ECO:0000313" key="2">
    <source>
        <dbReference type="EMBL" id="MBP2246172.1"/>
    </source>
</evidence>
<protein>
    <submittedName>
        <fullName evidence="2">Uncharacterized protein</fullName>
    </submittedName>
</protein>
<keyword evidence="1" id="KW-0472">Membrane</keyword>
<keyword evidence="3" id="KW-1185">Reference proteome</keyword>
<sequence>MLSDGRKIGEVITFVNEAGVRRVSLMLIALVIMYLDLGEISICIIEKMCLSYETI</sequence>
<evidence type="ECO:0000256" key="1">
    <source>
        <dbReference type="SAM" id="Phobius"/>
    </source>
</evidence>